<dbReference type="Proteomes" id="UP000319627">
    <property type="component" value="Unassembled WGS sequence"/>
</dbReference>
<evidence type="ECO:0000313" key="3">
    <source>
        <dbReference type="Proteomes" id="UP000319627"/>
    </source>
</evidence>
<dbReference type="RefSeq" id="WP_281284852.1">
    <property type="nucleotide sequence ID" value="NZ_VLKG01000014.1"/>
</dbReference>
<keyword evidence="1" id="KW-0812">Transmembrane</keyword>
<evidence type="ECO:0000256" key="1">
    <source>
        <dbReference type="SAM" id="Phobius"/>
    </source>
</evidence>
<dbReference type="GO" id="GO:0043683">
    <property type="term" value="P:type IV pilus assembly"/>
    <property type="evidence" value="ECO:0007669"/>
    <property type="project" value="InterPro"/>
</dbReference>
<proteinExistence type="predicted"/>
<feature type="transmembrane region" description="Helical" evidence="1">
    <location>
        <begin position="12"/>
        <end position="33"/>
    </location>
</feature>
<dbReference type="Pfam" id="PF16732">
    <property type="entry name" value="ComP_DUS"/>
    <property type="match status" value="1"/>
</dbReference>
<dbReference type="Pfam" id="PF07963">
    <property type="entry name" value="N_methyl"/>
    <property type="match status" value="1"/>
</dbReference>
<keyword evidence="1" id="KW-1133">Transmembrane helix</keyword>
<accession>A0A562HZT3</accession>
<dbReference type="InterPro" id="IPR031982">
    <property type="entry name" value="PilE-like"/>
</dbReference>
<sequence>MTKCLILQAKNGFTLLEMMVVVVLIGILAAIAYPNYIEYITHSNRTEGIALLSDAAARQERYFAQNSQYAINISSLGLSGTSASGYYTLTVTKDNDGDDGGYTLTATPQGSQATRDTVCRALTLDAKGVKGANGVKENEDGYNDRCWR</sequence>
<protein>
    <submittedName>
        <fullName evidence="2">Type IV pilus assembly protein PilE</fullName>
    </submittedName>
</protein>
<keyword evidence="3" id="KW-1185">Reference proteome</keyword>
<organism evidence="2 3">
    <name type="scientific">Azomonas agilis</name>
    <dbReference type="NCBI Taxonomy" id="116849"/>
    <lineage>
        <taxon>Bacteria</taxon>
        <taxon>Pseudomonadati</taxon>
        <taxon>Pseudomonadota</taxon>
        <taxon>Gammaproteobacteria</taxon>
        <taxon>Pseudomonadales</taxon>
        <taxon>Pseudomonadaceae</taxon>
        <taxon>Azomonas</taxon>
    </lineage>
</organism>
<dbReference type="InterPro" id="IPR012902">
    <property type="entry name" value="N_methyl_site"/>
</dbReference>
<comment type="caution">
    <text evidence="2">The sequence shown here is derived from an EMBL/GenBank/DDBJ whole genome shotgun (WGS) entry which is preliminary data.</text>
</comment>
<gene>
    <name evidence="2" type="ORF">LX59_02886</name>
</gene>
<dbReference type="FunFam" id="3.30.700.10:FF:000002">
    <property type="entry name" value="Type 4 fimbrial biogenesis protein PilE"/>
    <property type="match status" value="1"/>
</dbReference>
<dbReference type="InterPro" id="IPR045584">
    <property type="entry name" value="Pilin-like"/>
</dbReference>
<reference evidence="2 3" key="1">
    <citation type="submission" date="2019-07" db="EMBL/GenBank/DDBJ databases">
        <title>Genomic Encyclopedia of Type Strains, Phase I: the one thousand microbial genomes (KMG-I) project.</title>
        <authorList>
            <person name="Kyrpides N."/>
        </authorList>
    </citation>
    <scope>NUCLEOTIDE SEQUENCE [LARGE SCALE GENOMIC DNA]</scope>
    <source>
        <strain evidence="2 3">DSM 375</strain>
    </source>
</reference>
<dbReference type="EMBL" id="VLKG01000014">
    <property type="protein sequence ID" value="TWH64054.1"/>
    <property type="molecule type" value="Genomic_DNA"/>
</dbReference>
<dbReference type="SUPFAM" id="SSF54523">
    <property type="entry name" value="Pili subunits"/>
    <property type="match status" value="1"/>
</dbReference>
<dbReference type="AlphaFoldDB" id="A0A562HZT3"/>
<dbReference type="NCBIfam" id="TIGR02532">
    <property type="entry name" value="IV_pilin_GFxxxE"/>
    <property type="match status" value="1"/>
</dbReference>
<name>A0A562HZT3_9GAMM</name>
<keyword evidence="1" id="KW-0472">Membrane</keyword>
<evidence type="ECO:0000313" key="2">
    <source>
        <dbReference type="EMBL" id="TWH64054.1"/>
    </source>
</evidence>
<dbReference type="Gene3D" id="3.30.700.10">
    <property type="entry name" value="Glycoprotein, Type 4 Pilin"/>
    <property type="match status" value="1"/>
</dbReference>